<dbReference type="SUPFAM" id="SSF52540">
    <property type="entry name" value="P-loop containing nucleoside triphosphate hydrolases"/>
    <property type="match status" value="1"/>
</dbReference>
<accession>A0A644XKL6</accession>
<sequence>MHQACKLPEKEWERFFEWLFEFECDKLGLPRPDQVILLDMPTERAVEMLRRRESDTHTAGDIHEVDAAYLALCRKTALAAASYFDWQKISCVTTDGTLRTVEDIHAEIWETVCELIGRGTL</sequence>
<name>A0A644XKL6_9ZZZZ</name>
<dbReference type="AlphaFoldDB" id="A0A644XKL6"/>
<proteinExistence type="predicted"/>
<comment type="caution">
    <text evidence="1">The sequence shown here is derived from an EMBL/GenBank/DDBJ whole genome shotgun (WGS) entry which is preliminary data.</text>
</comment>
<dbReference type="InterPro" id="IPR027417">
    <property type="entry name" value="P-loop_NTPase"/>
</dbReference>
<protein>
    <recommendedName>
        <fullName evidence="2">Thymidylate kinase</fullName>
    </recommendedName>
</protein>
<evidence type="ECO:0008006" key="2">
    <source>
        <dbReference type="Google" id="ProtNLM"/>
    </source>
</evidence>
<organism evidence="1">
    <name type="scientific">bioreactor metagenome</name>
    <dbReference type="NCBI Taxonomy" id="1076179"/>
    <lineage>
        <taxon>unclassified sequences</taxon>
        <taxon>metagenomes</taxon>
        <taxon>ecological metagenomes</taxon>
    </lineage>
</organism>
<reference evidence="1" key="1">
    <citation type="submission" date="2019-08" db="EMBL/GenBank/DDBJ databases">
        <authorList>
            <person name="Kucharzyk K."/>
            <person name="Murdoch R.W."/>
            <person name="Higgins S."/>
            <person name="Loffler F."/>
        </authorList>
    </citation>
    <scope>NUCLEOTIDE SEQUENCE</scope>
</reference>
<evidence type="ECO:0000313" key="1">
    <source>
        <dbReference type="EMBL" id="MPM16639.1"/>
    </source>
</evidence>
<dbReference type="Gene3D" id="3.40.50.300">
    <property type="entry name" value="P-loop containing nucleotide triphosphate hydrolases"/>
    <property type="match status" value="1"/>
</dbReference>
<dbReference type="EMBL" id="VSSQ01002650">
    <property type="protein sequence ID" value="MPM16639.1"/>
    <property type="molecule type" value="Genomic_DNA"/>
</dbReference>
<gene>
    <name evidence="1" type="ORF">SDC9_63020</name>
</gene>